<dbReference type="EMBL" id="JARYMX010000001">
    <property type="protein sequence ID" value="KAJ9567608.1"/>
    <property type="molecule type" value="Genomic_DNA"/>
</dbReference>
<dbReference type="PANTHER" id="PTHR33472">
    <property type="entry name" value="OS01G0106600 PROTEIN"/>
    <property type="match status" value="1"/>
</dbReference>
<feature type="region of interest" description="Disordered" evidence="1">
    <location>
        <begin position="384"/>
        <end position="415"/>
    </location>
</feature>
<evidence type="ECO:0000313" key="2">
    <source>
        <dbReference type="EMBL" id="KAJ9567608.1"/>
    </source>
</evidence>
<dbReference type="PANTHER" id="PTHR33472:SF24">
    <property type="entry name" value="VEGETATIVE CELL WALL PROTEIN GP1-LIKE"/>
    <property type="match status" value="1"/>
</dbReference>
<dbReference type="Gene3D" id="1.25.10.10">
    <property type="entry name" value="Leucine-rich Repeat Variant"/>
    <property type="match status" value="1"/>
</dbReference>
<feature type="compositionally biased region" description="Polar residues" evidence="1">
    <location>
        <begin position="33"/>
        <end position="43"/>
    </location>
</feature>
<reference evidence="2" key="1">
    <citation type="submission" date="2023-03" db="EMBL/GenBank/DDBJ databases">
        <title>Chromosome-scale reference genome and RAD-based genetic map of yellow starthistle (Centaurea solstitialis) reveal putative structural variation and QTLs associated with invader traits.</title>
        <authorList>
            <person name="Reatini B."/>
            <person name="Cang F.A."/>
            <person name="Jiang Q."/>
            <person name="Mckibben M.T.W."/>
            <person name="Barker M.S."/>
            <person name="Rieseberg L.H."/>
            <person name="Dlugosch K.M."/>
        </authorList>
    </citation>
    <scope>NUCLEOTIDE SEQUENCE</scope>
    <source>
        <strain evidence="2">CAN-66</strain>
        <tissue evidence="2">Leaf</tissue>
    </source>
</reference>
<name>A0AA38UCQ4_9ASTR</name>
<gene>
    <name evidence="2" type="ORF">OSB04_003574</name>
</gene>
<protein>
    <submittedName>
        <fullName evidence="2">Uncharacterized protein</fullName>
    </submittedName>
</protein>
<feature type="compositionally biased region" description="Polar residues" evidence="1">
    <location>
        <begin position="834"/>
        <end position="845"/>
    </location>
</feature>
<feature type="compositionally biased region" description="Low complexity" evidence="1">
    <location>
        <begin position="154"/>
        <end position="164"/>
    </location>
</feature>
<feature type="compositionally biased region" description="Pro residues" evidence="1">
    <location>
        <begin position="46"/>
        <end position="62"/>
    </location>
</feature>
<keyword evidence="3" id="KW-1185">Reference proteome</keyword>
<comment type="caution">
    <text evidence="2">The sequence shown here is derived from an EMBL/GenBank/DDBJ whole genome shotgun (WGS) entry which is preliminary data.</text>
</comment>
<feature type="compositionally biased region" description="Low complexity" evidence="1">
    <location>
        <begin position="260"/>
        <end position="269"/>
    </location>
</feature>
<feature type="region of interest" description="Disordered" evidence="1">
    <location>
        <begin position="1"/>
        <end position="371"/>
    </location>
</feature>
<evidence type="ECO:0000256" key="1">
    <source>
        <dbReference type="SAM" id="MobiDB-lite"/>
    </source>
</evidence>
<dbReference type="Proteomes" id="UP001172457">
    <property type="component" value="Chromosome 1"/>
</dbReference>
<dbReference type="SUPFAM" id="SSF48371">
    <property type="entry name" value="ARM repeat"/>
    <property type="match status" value="1"/>
</dbReference>
<feature type="compositionally biased region" description="Acidic residues" evidence="1">
    <location>
        <begin position="823"/>
        <end position="833"/>
    </location>
</feature>
<evidence type="ECO:0000313" key="3">
    <source>
        <dbReference type="Proteomes" id="UP001172457"/>
    </source>
</evidence>
<feature type="compositionally biased region" description="Polar residues" evidence="1">
    <location>
        <begin position="203"/>
        <end position="215"/>
    </location>
</feature>
<proteinExistence type="predicted"/>
<feature type="compositionally biased region" description="Low complexity" evidence="1">
    <location>
        <begin position="226"/>
        <end position="236"/>
    </location>
</feature>
<feature type="region of interest" description="Disordered" evidence="1">
    <location>
        <begin position="813"/>
        <end position="849"/>
    </location>
</feature>
<dbReference type="InterPro" id="IPR016024">
    <property type="entry name" value="ARM-type_fold"/>
</dbReference>
<dbReference type="InterPro" id="IPR011989">
    <property type="entry name" value="ARM-like"/>
</dbReference>
<accession>A0AA38UCQ4</accession>
<feature type="compositionally biased region" description="Polar residues" evidence="1">
    <location>
        <begin position="321"/>
        <end position="343"/>
    </location>
</feature>
<feature type="compositionally biased region" description="Basic and acidic residues" evidence="1">
    <location>
        <begin position="396"/>
        <end position="405"/>
    </location>
</feature>
<feature type="compositionally biased region" description="Low complexity" evidence="1">
    <location>
        <begin position="287"/>
        <end position="307"/>
    </location>
</feature>
<sequence>MAEKKPSGFRFRLPWLLQPALTSRPAVAPEPPRTTTQTSVSSTPAQRPPFRPPGRAPAPVAPPSTTSLVATPAPPPASPTRAQPRSASLQVPVASSPPPVPANQIAGANDGETQPTKETQAAKEVATPATPPARDKVDDTAKAQTTGQTPGPVAPLAAARIAAADESQPTKETQTTKGMATPPAVDKVAAPAVPSAAARMTTAGGTQATTERASPTTPPAIAKVANPNETRTTTETPGPPVALVAATAAETGGSQPTKETQPATETASPATPPAIAKVANTIETQPTKEALTTTVTKPTVQTPAPTTLRQTPPFRPPLNIQPLQTGTSPRSPSRLASQPTDKPSSSSTTTTAILRNTPETKRPTNPIHVQEGPDFTLDAIAKAKGVQTKSPNPHSMDNKITETKSQKPKPIASDRVSLHREIKDDIFKFIRKIATNPSKHYMDEKPESIVTVAGDNTGASMHLASDRSARDAAINGDGSSNQETAAIVNSNAQGINNSMMFNSSFTERNPGVHLGFSRNLANGKDSKMENRELMESHRAEANISPQQTLVYDPAIGGCVEGVSMEGCELEEDDYGSKSSYEIEKVTCNLLKQMHHLSCLELEKIIDNITTILTVIESARPRGRSGMLALCSLHQWLEKCKLLLRHCSESSKLYLVNNRLLILIERVSNEMLPNVIRGKRIIWRCERIRFSLESCLRQLQDMVEPKVATQISHIVDYIKTVAFTMDPSEKEAGKVLLTLFQQDREASSFADDEELKAFKFAAFRLHLTSPMALMFEKQSIKDLLSKIRDSDLAAKKILSYLLYLVKKYGESVEEQEPETISNESNEEPEGDDDASIQSSDTDSTLDYVSDPKTDDGTNLFDLERLSGLPWALRCKAVEDVINGVNEDNRYRCNESMASCNIKPVFKFLKWAHRLGDSGAKRNGAKLLLMFLNQCRIEVPPLPKEAMRYLYLVLDSEIIEEALPILELLSCHQHYSSEIVSSGVPSFLLQVIKNPNSKHHNFALRILCNLSAHTDIGDHLVYLGFIQHLVPFLDDSILSAYCVKIFRNLCTIEEVAAQLIEDENCIESIGEILDQEGKDEEQENALHILLSLCHQHEELRKILMQKSIVSSLVDISQNGSCGGKLISMKLLRFLNNDDQQERRIADVCQNTNVETEELQLLSTDISVS</sequence>
<organism evidence="2 3">
    <name type="scientific">Centaurea solstitialis</name>
    <name type="common">yellow star-thistle</name>
    <dbReference type="NCBI Taxonomy" id="347529"/>
    <lineage>
        <taxon>Eukaryota</taxon>
        <taxon>Viridiplantae</taxon>
        <taxon>Streptophyta</taxon>
        <taxon>Embryophyta</taxon>
        <taxon>Tracheophyta</taxon>
        <taxon>Spermatophyta</taxon>
        <taxon>Magnoliopsida</taxon>
        <taxon>eudicotyledons</taxon>
        <taxon>Gunneridae</taxon>
        <taxon>Pentapetalae</taxon>
        <taxon>asterids</taxon>
        <taxon>campanulids</taxon>
        <taxon>Asterales</taxon>
        <taxon>Asteraceae</taxon>
        <taxon>Carduoideae</taxon>
        <taxon>Cardueae</taxon>
        <taxon>Centaureinae</taxon>
        <taxon>Centaurea</taxon>
    </lineage>
</organism>
<feature type="compositionally biased region" description="Low complexity" evidence="1">
    <location>
        <begin position="180"/>
        <end position="198"/>
    </location>
</feature>
<feature type="compositionally biased region" description="Low complexity" evidence="1">
    <location>
        <begin position="79"/>
        <end position="94"/>
    </location>
</feature>
<dbReference type="AlphaFoldDB" id="A0AA38UCQ4"/>